<dbReference type="Proteomes" id="UP000030564">
    <property type="component" value="Unassembled WGS sequence"/>
</dbReference>
<accession>A0A0A6DB55</accession>
<dbReference type="EMBL" id="JSFK01000017">
    <property type="protein sequence ID" value="KHA71957.1"/>
    <property type="molecule type" value="Genomic_DNA"/>
</dbReference>
<protein>
    <recommendedName>
        <fullName evidence="3">TIGR02646 family protein</fullName>
    </recommendedName>
</protein>
<proteinExistence type="predicted"/>
<evidence type="ECO:0008006" key="3">
    <source>
        <dbReference type="Google" id="ProtNLM"/>
    </source>
</evidence>
<dbReference type="OrthoDB" id="8617719at2"/>
<dbReference type="AlphaFoldDB" id="A0A0A6DB55"/>
<gene>
    <name evidence="1" type="ORF">NZ35_17920</name>
</gene>
<dbReference type="InterPro" id="IPR013467">
    <property type="entry name" value="HNH78-like"/>
</dbReference>
<name>A0A0A6DB55_9PSED</name>
<dbReference type="NCBIfam" id="TIGR02646">
    <property type="entry name" value="retron system putative HNH endonuclease"/>
    <property type="match status" value="1"/>
</dbReference>
<organism evidence="1 2">
    <name type="scientific">Pseudomonas chlororaphis</name>
    <dbReference type="NCBI Taxonomy" id="587753"/>
    <lineage>
        <taxon>Bacteria</taxon>
        <taxon>Pseudomonadati</taxon>
        <taxon>Pseudomonadota</taxon>
        <taxon>Gammaproteobacteria</taxon>
        <taxon>Pseudomonadales</taxon>
        <taxon>Pseudomonadaceae</taxon>
        <taxon>Pseudomonas</taxon>
    </lineage>
</organism>
<evidence type="ECO:0000313" key="1">
    <source>
        <dbReference type="EMBL" id="KHA71957.1"/>
    </source>
</evidence>
<comment type="caution">
    <text evidence="1">The sequence shown here is derived from an EMBL/GenBank/DDBJ whole genome shotgun (WGS) entry which is preliminary data.</text>
</comment>
<sequence length="209" mass="23452">MRKIIKGTEPDSLAKWKLKNKTATYPDLPPEERQSVRAACITEQFGLCAYCCQAITVDGSHNEHVEAQNRVHNRTLDFTNIVASCENRPHCGHGRGTQLLRLTPFMDECETELKFYLSGLVAGKTSRAEEAIKALNLGHTEESNRALIGRRRTLVEALIYKVGVQPGELPEIEDKEILDLLLDDLLLPKAHKLEPFSPVLVNIIRQMPA</sequence>
<reference evidence="1 2" key="1">
    <citation type="submission" date="2014-10" db="EMBL/GenBank/DDBJ databases">
        <title>Draft genome sequence of Pseudomonas chlororaphis EA105.</title>
        <authorList>
            <person name="McCully L.M."/>
            <person name="Bitzer A.S."/>
            <person name="Spence C."/>
            <person name="Bais H."/>
            <person name="Silby M.W."/>
        </authorList>
    </citation>
    <scope>NUCLEOTIDE SEQUENCE [LARGE SCALE GENOMIC DNA]</scope>
    <source>
        <strain evidence="1 2">EA105</strain>
    </source>
</reference>
<evidence type="ECO:0000313" key="2">
    <source>
        <dbReference type="Proteomes" id="UP000030564"/>
    </source>
</evidence>
<dbReference type="PATRIC" id="fig|587753.9.peg.1698"/>